<dbReference type="Proteomes" id="UP000239709">
    <property type="component" value="Chromosome"/>
</dbReference>
<dbReference type="KEGG" id="otk:C6570_01390"/>
<dbReference type="EMBL" id="CP027666">
    <property type="protein sequence ID" value="AVO33057.1"/>
    <property type="molecule type" value="Genomic_DNA"/>
</dbReference>
<name>A0A2S0MB69_9BURK</name>
<sequence>MARFDRSSFGLVTFIGAMFDLSVHFEYCTFKMAHFDGVRWAQLSESLYQDMATWRQRCVSIGMEPDRLGRISFRGAKFGGAKFTQRVFEGEVSFDDVIFQKAPDFRDAKISQQTSFAGAGFPVAPAAPDEAENAAQSYRTLKLAFAQQQAVREEQLFFRLEMREEAVTAEGLRKW</sequence>
<dbReference type="AlphaFoldDB" id="A0A2S0MB69"/>
<keyword evidence="2" id="KW-1185">Reference proteome</keyword>
<organism evidence="1 2">
    <name type="scientific">Ottowia oryzae</name>
    <dbReference type="NCBI Taxonomy" id="2109914"/>
    <lineage>
        <taxon>Bacteria</taxon>
        <taxon>Pseudomonadati</taxon>
        <taxon>Pseudomonadota</taxon>
        <taxon>Betaproteobacteria</taxon>
        <taxon>Burkholderiales</taxon>
        <taxon>Comamonadaceae</taxon>
        <taxon>Ottowia</taxon>
    </lineage>
</organism>
<accession>A0A2S0MB69</accession>
<evidence type="ECO:0000313" key="1">
    <source>
        <dbReference type="EMBL" id="AVO33057.1"/>
    </source>
</evidence>
<gene>
    <name evidence="1" type="ORF">C6570_01390</name>
</gene>
<reference evidence="1 2" key="1">
    <citation type="submission" date="2018-03" db="EMBL/GenBank/DDBJ databases">
        <title>Genome sequencing of Ottowia sp.</title>
        <authorList>
            <person name="Kim S.-J."/>
            <person name="Heo J."/>
            <person name="Kwon S.-W."/>
        </authorList>
    </citation>
    <scope>NUCLEOTIDE SEQUENCE [LARGE SCALE GENOMIC DNA]</scope>
    <source>
        <strain evidence="1 2">KADR8-3</strain>
    </source>
</reference>
<dbReference type="Gene3D" id="2.160.20.80">
    <property type="entry name" value="E3 ubiquitin-protein ligase SopA"/>
    <property type="match status" value="1"/>
</dbReference>
<proteinExistence type="predicted"/>
<protein>
    <submittedName>
        <fullName evidence="1">Uncharacterized protein</fullName>
    </submittedName>
</protein>
<evidence type="ECO:0000313" key="2">
    <source>
        <dbReference type="Proteomes" id="UP000239709"/>
    </source>
</evidence>